<comment type="caution">
    <text evidence="1">The sequence shown here is derived from an EMBL/GenBank/DDBJ whole genome shotgun (WGS) entry which is preliminary data.</text>
</comment>
<protein>
    <submittedName>
        <fullName evidence="1">Uncharacterized protein</fullName>
    </submittedName>
</protein>
<proteinExistence type="predicted"/>
<keyword evidence="2" id="KW-1185">Reference proteome</keyword>
<dbReference type="Proteomes" id="UP000799755">
    <property type="component" value="Unassembled WGS sequence"/>
</dbReference>
<dbReference type="EMBL" id="MU003497">
    <property type="protein sequence ID" value="KAF2474827.1"/>
    <property type="molecule type" value="Genomic_DNA"/>
</dbReference>
<gene>
    <name evidence="1" type="ORF">BDR25DRAFT_112349</name>
</gene>
<accession>A0ACB6R6X3</accession>
<evidence type="ECO:0000313" key="2">
    <source>
        <dbReference type="Proteomes" id="UP000799755"/>
    </source>
</evidence>
<evidence type="ECO:0000313" key="1">
    <source>
        <dbReference type="EMBL" id="KAF2474827.1"/>
    </source>
</evidence>
<reference evidence="1" key="1">
    <citation type="journal article" date="2020" name="Stud. Mycol.">
        <title>101 Dothideomycetes genomes: a test case for predicting lifestyles and emergence of pathogens.</title>
        <authorList>
            <person name="Haridas S."/>
            <person name="Albert R."/>
            <person name="Binder M."/>
            <person name="Bloem J."/>
            <person name="Labutti K."/>
            <person name="Salamov A."/>
            <person name="Andreopoulos B."/>
            <person name="Baker S."/>
            <person name="Barry K."/>
            <person name="Bills G."/>
            <person name="Bluhm B."/>
            <person name="Cannon C."/>
            <person name="Castanera R."/>
            <person name="Culley D."/>
            <person name="Daum C."/>
            <person name="Ezra D."/>
            <person name="Gonzalez J."/>
            <person name="Henrissat B."/>
            <person name="Kuo A."/>
            <person name="Liang C."/>
            <person name="Lipzen A."/>
            <person name="Lutzoni F."/>
            <person name="Magnuson J."/>
            <person name="Mondo S."/>
            <person name="Nolan M."/>
            <person name="Ohm R."/>
            <person name="Pangilinan J."/>
            <person name="Park H.-J."/>
            <person name="Ramirez L."/>
            <person name="Alfaro M."/>
            <person name="Sun H."/>
            <person name="Tritt A."/>
            <person name="Yoshinaga Y."/>
            <person name="Zwiers L.-H."/>
            <person name="Turgeon B."/>
            <person name="Goodwin S."/>
            <person name="Spatafora J."/>
            <person name="Crous P."/>
            <person name="Grigoriev I."/>
        </authorList>
    </citation>
    <scope>NUCLEOTIDE SEQUENCE</scope>
    <source>
        <strain evidence="1">ATCC 200398</strain>
    </source>
</reference>
<organism evidence="1 2">
    <name type="scientific">Lindgomyces ingoldianus</name>
    <dbReference type="NCBI Taxonomy" id="673940"/>
    <lineage>
        <taxon>Eukaryota</taxon>
        <taxon>Fungi</taxon>
        <taxon>Dikarya</taxon>
        <taxon>Ascomycota</taxon>
        <taxon>Pezizomycotina</taxon>
        <taxon>Dothideomycetes</taxon>
        <taxon>Pleosporomycetidae</taxon>
        <taxon>Pleosporales</taxon>
        <taxon>Lindgomycetaceae</taxon>
        <taxon>Lindgomyces</taxon>
    </lineage>
</organism>
<name>A0ACB6R6X3_9PLEO</name>
<sequence>MMTHLDHINDDVESTHEGLTALPKWEGIRIPNRPPIQKGSRGLMLNDGFMKEILGARPRSSASDPAEEENPKHSRMMIWLVLMLVILLALAIVLGAVLGTFLNPSGQSRPPNSSVTDIPAVPTPTSGIASPNGTRPPSLAVTGWNVAGPSGYFTVWLFSQDSKGFLSRSTFNSSTGNWTRVSHFSTAKRGSPLTATALNSEYYANQGNYSFSGIQYQAEVVYLNDLNYVSEWIFPDNGPTIGQPGSLDQQRYTASESSNLAFYWPKLVYQGLGGELRGVNFECHKKNQCWHDSVLRSTEPSNGTRLALVPLTNNLSSTALFYRQEDGSYVNYKEDGGQASVIWRNRAFSGLVPADSSLAAFSTTRPGKTVSSLNTYLLWQDKNGTMQVSWSDTDEGWKGPVTHPAFDGADKNTAITCLTGLTFPNFPLPVGSELSRCYFQARGSVREVSFNGTSWDTVGNVPIDI</sequence>